<reference evidence="4" key="2">
    <citation type="submission" date="2019-07" db="EMBL/GenBank/DDBJ databases">
        <authorList>
            <person name="Seetharam A."/>
            <person name="Woodhouse M."/>
            <person name="Cannon E."/>
        </authorList>
    </citation>
    <scope>NUCLEOTIDE SEQUENCE [LARGE SCALE GENOMIC DNA]</scope>
    <source>
        <strain evidence="4">cv. B73</strain>
    </source>
</reference>
<dbReference type="PROSITE" id="PS50172">
    <property type="entry name" value="BRCT"/>
    <property type="match status" value="2"/>
</dbReference>
<dbReference type="EMBL" id="CM007647">
    <property type="protein sequence ID" value="ONM10729.1"/>
    <property type="molecule type" value="Genomic_DNA"/>
</dbReference>
<dbReference type="EMBL" id="CM007647">
    <property type="protein sequence ID" value="ONM10723.1"/>
    <property type="molecule type" value="Genomic_DNA"/>
</dbReference>
<name>A0A1D6L956_MAIZE</name>
<dbReference type="SMART" id="SM00292">
    <property type="entry name" value="BRCT"/>
    <property type="match status" value="2"/>
</dbReference>
<reference evidence="3 5" key="1">
    <citation type="submission" date="2015-12" db="EMBL/GenBank/DDBJ databases">
        <title>Update maize B73 reference genome by single molecule sequencing technologies.</title>
        <authorList>
            <consortium name="Maize Genome Sequencing Project"/>
            <person name="Ware D."/>
        </authorList>
    </citation>
    <scope>NUCLEOTIDE SEQUENCE [LARGE SCALE GENOMIC DNA]</scope>
    <source>
        <strain evidence="5">cv. B73</strain>
        <tissue evidence="3">Seedling</tissue>
    </source>
</reference>
<dbReference type="OrthoDB" id="646980at2759"/>
<dbReference type="FunCoup" id="A0A1D6L956">
    <property type="interactions" value="555"/>
</dbReference>
<dbReference type="GO" id="GO:0000077">
    <property type="term" value="P:DNA damage checkpoint signaling"/>
    <property type="evidence" value="ECO:0000318"/>
    <property type="project" value="GO_Central"/>
</dbReference>
<dbReference type="SUPFAM" id="SSF52113">
    <property type="entry name" value="BRCT domain"/>
    <property type="match status" value="2"/>
</dbReference>
<dbReference type="GO" id="GO:0042393">
    <property type="term" value="F:histone binding"/>
    <property type="evidence" value="ECO:0000318"/>
    <property type="project" value="GO_Central"/>
</dbReference>
<dbReference type="AlphaFoldDB" id="A0A1D6L956"/>
<evidence type="ECO:0000313" key="5">
    <source>
        <dbReference type="Proteomes" id="UP000007305"/>
    </source>
</evidence>
<organism evidence="3">
    <name type="scientific">Zea mays</name>
    <name type="common">Maize</name>
    <dbReference type="NCBI Taxonomy" id="4577"/>
    <lineage>
        <taxon>Eukaryota</taxon>
        <taxon>Viridiplantae</taxon>
        <taxon>Streptophyta</taxon>
        <taxon>Embryophyta</taxon>
        <taxon>Tracheophyta</taxon>
        <taxon>Spermatophyta</taxon>
        <taxon>Magnoliopsida</taxon>
        <taxon>Liliopsida</taxon>
        <taxon>Poales</taxon>
        <taxon>Poaceae</taxon>
        <taxon>PACMAD clade</taxon>
        <taxon>Panicoideae</taxon>
        <taxon>Andropogonodae</taxon>
        <taxon>Andropogoneae</taxon>
        <taxon>Tripsacinae</taxon>
        <taxon>Zea</taxon>
    </lineage>
</organism>
<dbReference type="FunFam" id="3.40.50.10190:FF:000081">
    <property type="entry name" value="BRCA1 C Terminus domain containing protein expressed"/>
    <property type="match status" value="1"/>
</dbReference>
<proteinExistence type="predicted"/>
<dbReference type="Gene3D" id="3.40.50.10190">
    <property type="entry name" value="BRCT domain"/>
    <property type="match status" value="2"/>
</dbReference>
<feature type="domain" description="BRCT" evidence="2">
    <location>
        <begin position="751"/>
        <end position="855"/>
    </location>
</feature>
<dbReference type="GeneID" id="103644241"/>
<dbReference type="eggNOG" id="ENOG502RDA7">
    <property type="taxonomic scope" value="Eukaryota"/>
</dbReference>
<protein>
    <submittedName>
        <fullName evidence="3">BRCA1 C Terminus domain containing protein expressed</fullName>
    </submittedName>
</protein>
<dbReference type="EMBL" id="CM007647">
    <property type="protein sequence ID" value="ONM10721.1"/>
    <property type="molecule type" value="Genomic_DNA"/>
</dbReference>
<evidence type="ECO:0000313" key="3">
    <source>
        <dbReference type="EMBL" id="ONM10721.1"/>
    </source>
</evidence>
<dbReference type="EMBL" id="CM007647">
    <property type="protein sequence ID" value="ONM10722.1"/>
    <property type="molecule type" value="Genomic_DNA"/>
</dbReference>
<dbReference type="GO" id="GO:0005634">
    <property type="term" value="C:nucleus"/>
    <property type="evidence" value="ECO:0000318"/>
    <property type="project" value="GO_Central"/>
</dbReference>
<feature type="region of interest" description="Disordered" evidence="1">
    <location>
        <begin position="321"/>
        <end position="360"/>
    </location>
</feature>
<dbReference type="InterPro" id="IPR001357">
    <property type="entry name" value="BRCT_dom"/>
</dbReference>
<feature type="region of interest" description="Disordered" evidence="1">
    <location>
        <begin position="516"/>
        <end position="557"/>
    </location>
</feature>
<feature type="compositionally biased region" description="Basic and acidic residues" evidence="1">
    <location>
        <begin position="548"/>
        <end position="557"/>
    </location>
</feature>
<dbReference type="EMBL" id="CM007647">
    <property type="protein sequence ID" value="ONM10728.1"/>
    <property type="molecule type" value="Genomic_DNA"/>
</dbReference>
<feature type="domain" description="BRCT" evidence="2">
    <location>
        <begin position="875"/>
        <end position="971"/>
    </location>
</feature>
<evidence type="ECO:0000259" key="2">
    <source>
        <dbReference type="PROSITE" id="PS50172"/>
    </source>
</evidence>
<reference evidence="4" key="3">
    <citation type="submission" date="2021-05" db="UniProtKB">
        <authorList>
            <consortium name="EnsemblPlants"/>
        </authorList>
    </citation>
    <scope>IDENTIFICATION</scope>
    <source>
        <strain evidence="4">cv. B73</strain>
    </source>
</reference>
<dbReference type="InterPro" id="IPR036420">
    <property type="entry name" value="BRCT_dom_sf"/>
</dbReference>
<evidence type="ECO:0000256" key="1">
    <source>
        <dbReference type="SAM" id="MobiDB-lite"/>
    </source>
</evidence>
<dbReference type="ExpressionAtlas" id="A0A1D6L956">
    <property type="expression patterns" value="baseline and differential"/>
</dbReference>
<dbReference type="STRING" id="4577.A0A1D6L956"/>
<dbReference type="PaxDb" id="4577-GRMZM2G087753_P01"/>
<dbReference type="PANTHER" id="PTHR15321">
    <property type="entry name" value="TUMOR SUPPRESSOR P53-BINDING PROTEIN 1"/>
    <property type="match status" value="1"/>
</dbReference>
<dbReference type="Proteomes" id="UP000007305">
    <property type="component" value="Chromosome 1"/>
</dbReference>
<dbReference type="RefSeq" id="XP_008665660.1">
    <property type="nucleotide sequence ID" value="XM_008667438.3"/>
</dbReference>
<dbReference type="FunFam" id="3.40.50.10190:FF:000090">
    <property type="entry name" value="BRCA1 C Terminus domain containing protein expressed"/>
    <property type="match status" value="1"/>
</dbReference>
<dbReference type="EnsemblPlants" id="Zm00001eb062110_T002">
    <property type="protein sequence ID" value="Zm00001eb062110_P002"/>
    <property type="gene ID" value="Zm00001eb062110"/>
</dbReference>
<dbReference type="PANTHER" id="PTHR15321:SF3">
    <property type="entry name" value="TP53-BINDING PROTEIN 1"/>
    <property type="match status" value="1"/>
</dbReference>
<evidence type="ECO:0000313" key="4">
    <source>
        <dbReference type="EnsemblPlants" id="Zm00001eb062110_P002"/>
    </source>
</evidence>
<dbReference type="KEGG" id="zma:103644241"/>
<dbReference type="InterPro" id="IPR047252">
    <property type="entry name" value="TP53BP1-like"/>
</dbReference>
<sequence length="999" mass="110322">MSICGYHSPRFSEDITWLPQWLQPYSTPVVGEHRNNSTAVSSLSCQNCAFVGHPSQEHQDCQNATDGYSGFILHLSGDEDTVVSSPVSSNVLPFSLRVSSESAAQPSLAEGSGNPQIPNSGTCNGLSESLCADGEEQEVNAVSQNQFEANDPQVDMPTKVARKEISIQPDTIRHRRHGFNGGKVDVRKLRNVDVNDAIELSIAASEAMVIAEMILDDSQPDKSAAAAIEAALHVKEARKQFYFEEPQHACGSSEGGLDEIDWLAELDESEMVDAYQDVALSLIHIACSSQDHNTGDLKQQNSHPTCPPCDADTHILWDSSSERQNKKWNSQNADSDDHVSDSFPNNQSAGVPPNEPTPCSASVKQAALCKTISCSRNKKTVLQASTQNNAAFHGTLGALATYQNVHKKVAGVAAQTNVGMKKRVKGLFEEENSYISDSISTDRRCPTSRASSMEIVASSRASLYCKAEGLLEENHHPGTEELCCQVVCSSLSQVDPLCSIVPCSISCDEGPSSQAPVCKQSEGHEGPSNQAPSCKKNEGNEGPTCLTPEREHSKKKEEEFMHTKEFPMMQYLDEEAGPSCVPLVKPADSNVPFRRRKYSSLRPFSTIATKSNIFGSTSNSNADVPVCQLERFTPIVLNKNVQRVQAAKEFIENSAGAENLEDFSAVRKQTYYPQDGSEDQIRELQVPREVFPPTENLVVKQHLKRKRVQFSEAKRSSRRTKNNRRILTKSRFSRSDSRTGEMLETREYTDNKEDTFQGVEFLLTGFPKQKEKEIESLIRKSGGYVLSKVSPFPLDKRKNMAEFPSWNPPIVLSPKKVSTAKFLYGCAIDAWILNPIWLFDSLQAGIMLPPGKYLIRQRNAQKHNSSFDRPLHPKCNTLIFDGVGFLIHGKISFCSKFSNIVKHGGGQVFISLQGLVQSLKDGSTSRGIILIANAASASRHLTHCGLEHDINTATASWIIASLFSGKLIPLKKDRCASFRRIKMPLFQQKQHVFYMSQEI</sequence>
<accession>A0A1D6L956</accession>
<dbReference type="Gramene" id="Zm00001eb062110_T002">
    <property type="protein sequence ID" value="Zm00001eb062110_P002"/>
    <property type="gene ID" value="Zm00001eb062110"/>
</dbReference>
<feature type="region of interest" description="Disordered" evidence="1">
    <location>
        <begin position="105"/>
        <end position="128"/>
    </location>
</feature>
<dbReference type="GO" id="GO:0045944">
    <property type="term" value="P:positive regulation of transcription by RNA polymerase II"/>
    <property type="evidence" value="ECO:0000318"/>
    <property type="project" value="GO_Central"/>
</dbReference>
<gene>
    <name evidence="4" type="primary">LOC103644241</name>
    <name evidence="3" type="ORF">ZEAMMB73_Zm00001d034594</name>
</gene>
<feature type="compositionally biased region" description="Polar residues" evidence="1">
    <location>
        <begin position="113"/>
        <end position="127"/>
    </location>
</feature>
<keyword evidence="5" id="KW-1185">Reference proteome</keyword>